<feature type="compositionally biased region" description="Basic and acidic residues" evidence="1">
    <location>
        <begin position="65"/>
        <end position="77"/>
    </location>
</feature>
<evidence type="ECO:0000313" key="3">
    <source>
        <dbReference type="Proteomes" id="UP001178461"/>
    </source>
</evidence>
<gene>
    <name evidence="2" type="ORF">PODLI_1B017291</name>
</gene>
<dbReference type="Proteomes" id="UP001178461">
    <property type="component" value="Chromosome 12"/>
</dbReference>
<name>A0AA35L1T5_9SAUR</name>
<feature type="region of interest" description="Disordered" evidence="1">
    <location>
        <begin position="64"/>
        <end position="142"/>
    </location>
</feature>
<dbReference type="AlphaFoldDB" id="A0AA35L1T5"/>
<dbReference type="EMBL" id="OX395137">
    <property type="protein sequence ID" value="CAI5788325.1"/>
    <property type="molecule type" value="Genomic_DNA"/>
</dbReference>
<feature type="region of interest" description="Disordered" evidence="1">
    <location>
        <begin position="1"/>
        <end position="24"/>
    </location>
</feature>
<reference evidence="2" key="1">
    <citation type="submission" date="2022-12" db="EMBL/GenBank/DDBJ databases">
        <authorList>
            <person name="Alioto T."/>
            <person name="Alioto T."/>
            <person name="Gomez Garrido J."/>
        </authorList>
    </citation>
    <scope>NUCLEOTIDE SEQUENCE</scope>
</reference>
<feature type="compositionally biased region" description="Basic and acidic residues" evidence="1">
    <location>
        <begin position="109"/>
        <end position="129"/>
    </location>
</feature>
<evidence type="ECO:0000256" key="1">
    <source>
        <dbReference type="SAM" id="MobiDB-lite"/>
    </source>
</evidence>
<accession>A0AA35L1T5</accession>
<keyword evidence="3" id="KW-1185">Reference proteome</keyword>
<proteinExistence type="predicted"/>
<organism evidence="2 3">
    <name type="scientific">Podarcis lilfordi</name>
    <name type="common">Lilford's wall lizard</name>
    <dbReference type="NCBI Taxonomy" id="74358"/>
    <lineage>
        <taxon>Eukaryota</taxon>
        <taxon>Metazoa</taxon>
        <taxon>Chordata</taxon>
        <taxon>Craniata</taxon>
        <taxon>Vertebrata</taxon>
        <taxon>Euteleostomi</taxon>
        <taxon>Lepidosauria</taxon>
        <taxon>Squamata</taxon>
        <taxon>Bifurcata</taxon>
        <taxon>Unidentata</taxon>
        <taxon>Episquamata</taxon>
        <taxon>Laterata</taxon>
        <taxon>Lacertibaenia</taxon>
        <taxon>Lacertidae</taxon>
        <taxon>Podarcis</taxon>
    </lineage>
</organism>
<sequence>MLRIKEKSIPGYSAEPEFHRSQQDRKKMVFLVPLPFFLGTAEHPIGGEENLISSAVLDGDVAVKSSKESNCQRRAEPESAEGWSPASWRDETPERPTGSLSAPLAASEDLPRARQEPLRRRPARERERAGSQSAPFFPDPLLRESEESHTRMSFRMCVPRGKLNPLFANDLETFKNLRHRLMIL</sequence>
<evidence type="ECO:0000313" key="2">
    <source>
        <dbReference type="EMBL" id="CAI5788325.1"/>
    </source>
</evidence>
<protein>
    <submittedName>
        <fullName evidence="2">Uncharacterized protein</fullName>
    </submittedName>
</protein>